<protein>
    <submittedName>
        <fullName evidence="2">Uncharacterized protein</fullName>
    </submittedName>
</protein>
<feature type="region of interest" description="Disordered" evidence="1">
    <location>
        <begin position="1"/>
        <end position="30"/>
    </location>
</feature>
<proteinExistence type="predicted"/>
<organism evidence="2 3">
    <name type="scientific">Olpidium bornovanus</name>
    <dbReference type="NCBI Taxonomy" id="278681"/>
    <lineage>
        <taxon>Eukaryota</taxon>
        <taxon>Fungi</taxon>
        <taxon>Fungi incertae sedis</taxon>
        <taxon>Olpidiomycota</taxon>
        <taxon>Olpidiomycotina</taxon>
        <taxon>Olpidiomycetes</taxon>
        <taxon>Olpidiales</taxon>
        <taxon>Olpidiaceae</taxon>
        <taxon>Olpidium</taxon>
    </lineage>
</organism>
<dbReference type="AlphaFoldDB" id="A0A8H8DEP8"/>
<name>A0A8H8DEP8_9FUNG</name>
<gene>
    <name evidence="2" type="ORF">BJ554DRAFT_4690</name>
</gene>
<feature type="compositionally biased region" description="Low complexity" evidence="1">
    <location>
        <begin position="1"/>
        <end position="22"/>
    </location>
</feature>
<sequence length="344" mass="39008">ERSAAVTAARRPRSASAAVTRSSSRRRTPFPLAVHRRAPPFIAGAASPPSRVTESAVVTAACFTVIESASVTAVFLVAAPRFVTAAPRSSRPSPLEAVEADIQKLTARNFELLDKDEKELTRREKAELDRYDRLLALSRHWQAEMSKASGPNLKAFRQQRYKRMSVGASCRKYLDALAQRLANFYAFDWAHRQAPTIGDVEDWHYNTNPNTHTVLEPDGFQSVVRKGTPLLDIPLPQLYTPDEWTNISKFNYKTTERIHNTTLPMDSRGRQYVVVYHEDFTEEMRTFLQTISVRATGQPYSLVQANCKSKMNWSFRREKALLVDELLREVTNDLRNCSHSCCLC</sequence>
<evidence type="ECO:0000256" key="1">
    <source>
        <dbReference type="SAM" id="MobiDB-lite"/>
    </source>
</evidence>
<accession>A0A8H8DEP8</accession>
<comment type="caution">
    <text evidence="2">The sequence shown here is derived from an EMBL/GenBank/DDBJ whole genome shotgun (WGS) entry which is preliminary data.</text>
</comment>
<evidence type="ECO:0000313" key="2">
    <source>
        <dbReference type="EMBL" id="KAG5455780.1"/>
    </source>
</evidence>
<evidence type="ECO:0000313" key="3">
    <source>
        <dbReference type="Proteomes" id="UP000673691"/>
    </source>
</evidence>
<dbReference type="Proteomes" id="UP000673691">
    <property type="component" value="Unassembled WGS sequence"/>
</dbReference>
<keyword evidence="3" id="KW-1185">Reference proteome</keyword>
<dbReference type="OrthoDB" id="2123637at2759"/>
<feature type="non-terminal residue" evidence="2">
    <location>
        <position position="1"/>
    </location>
</feature>
<reference evidence="2 3" key="1">
    <citation type="journal article" name="Sci. Rep.">
        <title>Genome-scale phylogenetic analyses confirm Olpidium as the closest living zoosporic fungus to the non-flagellated, terrestrial fungi.</title>
        <authorList>
            <person name="Chang Y."/>
            <person name="Rochon D."/>
            <person name="Sekimoto S."/>
            <person name="Wang Y."/>
            <person name="Chovatia M."/>
            <person name="Sandor L."/>
            <person name="Salamov A."/>
            <person name="Grigoriev I.V."/>
            <person name="Stajich J.E."/>
            <person name="Spatafora J.W."/>
        </authorList>
    </citation>
    <scope>NUCLEOTIDE SEQUENCE [LARGE SCALE GENOMIC DNA]</scope>
    <source>
        <strain evidence="2">S191</strain>
    </source>
</reference>
<dbReference type="EMBL" id="JAEFCI010012813">
    <property type="protein sequence ID" value="KAG5455780.1"/>
    <property type="molecule type" value="Genomic_DNA"/>
</dbReference>